<proteinExistence type="predicted"/>
<dbReference type="Proteomes" id="UP000188298">
    <property type="component" value="Chromosome"/>
</dbReference>
<dbReference type="KEGG" id="hbl:XJ32_09320"/>
<organism evidence="1 2">
    <name type="scientific">Helicobacter bilis</name>
    <dbReference type="NCBI Taxonomy" id="37372"/>
    <lineage>
        <taxon>Bacteria</taxon>
        <taxon>Pseudomonadati</taxon>
        <taxon>Campylobacterota</taxon>
        <taxon>Epsilonproteobacteria</taxon>
        <taxon>Campylobacterales</taxon>
        <taxon>Helicobacteraceae</taxon>
        <taxon>Helicobacter</taxon>
    </lineage>
</organism>
<sequence>MIATIYKGFAQSAAISPKNAKMILRHSLRDKIPPNETGNDILLTREGEVMAEHFGLHCNFSIAKIHTSIIERCIQTANLFAKGYKESKHKELEIIHTNILTDTYINDLDKAVELFKTQSPYSIISAFLRGESLPGMRGVEESMKTLFNYIFADKTCEDMEIFITHDTFLIAIVCYCHNLQPQLDDFNWPYMLEGAFLYLENNHIHCIFRGVDKSIPFVF</sequence>
<evidence type="ECO:0000313" key="2">
    <source>
        <dbReference type="Proteomes" id="UP000188298"/>
    </source>
</evidence>
<protein>
    <recommendedName>
        <fullName evidence="3">Histidine phosphatase family protein</fullName>
    </recommendedName>
</protein>
<name>A0A1Q2LIE4_9HELI</name>
<dbReference type="Pfam" id="PF00300">
    <property type="entry name" value="His_Phos_1"/>
    <property type="match status" value="1"/>
</dbReference>
<dbReference type="Gene3D" id="3.40.50.1240">
    <property type="entry name" value="Phosphoglycerate mutase-like"/>
    <property type="match status" value="1"/>
</dbReference>
<dbReference type="AlphaFoldDB" id="A0A1Q2LIE4"/>
<dbReference type="EMBL" id="CP019645">
    <property type="protein sequence ID" value="AQQ60254.1"/>
    <property type="molecule type" value="Genomic_DNA"/>
</dbReference>
<reference evidence="1 2" key="1">
    <citation type="submission" date="2017-02" db="EMBL/GenBank/DDBJ databases">
        <title>Whole genome sequencing of Helicobacter bilis strain AAQJH.</title>
        <authorList>
            <person name="Conlan S."/>
            <person name="Thomas P.J."/>
            <person name="Mullikin J."/>
            <person name="Palmore T.N."/>
            <person name="Frank K.M."/>
            <person name="Segre J.A."/>
        </authorList>
    </citation>
    <scope>NUCLEOTIDE SEQUENCE [LARGE SCALE GENOMIC DNA]</scope>
    <source>
        <strain evidence="1 2">AAQJH</strain>
    </source>
</reference>
<accession>A0A1Q2LIE4</accession>
<dbReference type="RefSeq" id="WP_077389286.1">
    <property type="nucleotide sequence ID" value="NZ_CP019645.1"/>
</dbReference>
<gene>
    <name evidence="1" type="ORF">XJ32_09320</name>
</gene>
<dbReference type="SUPFAM" id="SSF53254">
    <property type="entry name" value="Phosphoglycerate mutase-like"/>
    <property type="match status" value="1"/>
</dbReference>
<evidence type="ECO:0008006" key="3">
    <source>
        <dbReference type="Google" id="ProtNLM"/>
    </source>
</evidence>
<dbReference type="InterPro" id="IPR013078">
    <property type="entry name" value="His_Pase_superF_clade-1"/>
</dbReference>
<dbReference type="CDD" id="cd07040">
    <property type="entry name" value="HP"/>
    <property type="match status" value="1"/>
</dbReference>
<evidence type="ECO:0000313" key="1">
    <source>
        <dbReference type="EMBL" id="AQQ60254.1"/>
    </source>
</evidence>
<dbReference type="InterPro" id="IPR029033">
    <property type="entry name" value="His_PPase_superfam"/>
</dbReference>